<reference evidence="3 4" key="1">
    <citation type="submission" date="2017-12" db="EMBL/GenBank/DDBJ databases">
        <title>Comparative genomics of Botrytis spp.</title>
        <authorList>
            <person name="Valero-Jimenez C.A."/>
            <person name="Tapia P."/>
            <person name="Veloso J."/>
            <person name="Silva-Moreno E."/>
            <person name="Staats M."/>
            <person name="Valdes J.H."/>
            <person name="Van Kan J.A.L."/>
        </authorList>
    </citation>
    <scope>NUCLEOTIDE SEQUENCE [LARGE SCALE GENOMIC DNA]</scope>
    <source>
        <strain evidence="3 4">Bp0003</strain>
    </source>
</reference>
<feature type="region of interest" description="Disordered" evidence="1">
    <location>
        <begin position="124"/>
        <end position="153"/>
    </location>
</feature>
<organism evidence="3 4">
    <name type="scientific">Botrytis paeoniae</name>
    <dbReference type="NCBI Taxonomy" id="278948"/>
    <lineage>
        <taxon>Eukaryota</taxon>
        <taxon>Fungi</taxon>
        <taxon>Dikarya</taxon>
        <taxon>Ascomycota</taxon>
        <taxon>Pezizomycotina</taxon>
        <taxon>Leotiomycetes</taxon>
        <taxon>Helotiales</taxon>
        <taxon>Sclerotiniaceae</taxon>
        <taxon>Botrytis</taxon>
    </lineage>
</organism>
<feature type="region of interest" description="Disordered" evidence="1">
    <location>
        <begin position="175"/>
        <end position="203"/>
    </location>
</feature>
<feature type="compositionally biased region" description="Acidic residues" evidence="1">
    <location>
        <begin position="178"/>
        <end position="203"/>
    </location>
</feature>
<keyword evidence="2" id="KW-0472">Membrane</keyword>
<feature type="transmembrane region" description="Helical" evidence="2">
    <location>
        <begin position="41"/>
        <end position="64"/>
    </location>
</feature>
<dbReference type="Proteomes" id="UP000297910">
    <property type="component" value="Unassembled WGS sequence"/>
</dbReference>
<dbReference type="AlphaFoldDB" id="A0A4Z1F4G8"/>
<comment type="caution">
    <text evidence="3">The sequence shown here is derived from an EMBL/GenBank/DDBJ whole genome shotgun (WGS) entry which is preliminary data.</text>
</comment>
<keyword evidence="2" id="KW-1133">Transmembrane helix</keyword>
<evidence type="ECO:0000313" key="3">
    <source>
        <dbReference type="EMBL" id="TGO19345.1"/>
    </source>
</evidence>
<protein>
    <submittedName>
        <fullName evidence="3">Uncharacterized protein</fullName>
    </submittedName>
</protein>
<proteinExistence type="predicted"/>
<keyword evidence="2" id="KW-0812">Transmembrane</keyword>
<evidence type="ECO:0000256" key="2">
    <source>
        <dbReference type="SAM" id="Phobius"/>
    </source>
</evidence>
<sequence length="203" mass="23493">MPALFNLPQTQLGPITEPAFDIANAVKDRHGQIPRTSPTAIFMYGLASGLIIMTSIIGLFFVLFDRLFRKENVKTVRFGPRFPDLQGGDKFFLEQKNSMIYEGVVTFNESDYYEIRTDEAMDQESVIDPSSKLEQVEIEDDRKKSKREMRKAEEEHEYQAFMGRFSIENFASFMDANVDIDDTDDDEEEDEEDYEEEDEDSTT</sequence>
<gene>
    <name evidence="3" type="ORF">BPAE_0344g00010</name>
</gene>
<name>A0A4Z1F4G8_9HELO</name>
<dbReference type="EMBL" id="PQXI01000342">
    <property type="protein sequence ID" value="TGO19345.1"/>
    <property type="molecule type" value="Genomic_DNA"/>
</dbReference>
<keyword evidence="4" id="KW-1185">Reference proteome</keyword>
<accession>A0A4Z1F4G8</accession>
<evidence type="ECO:0000256" key="1">
    <source>
        <dbReference type="SAM" id="MobiDB-lite"/>
    </source>
</evidence>
<evidence type="ECO:0000313" key="4">
    <source>
        <dbReference type="Proteomes" id="UP000297910"/>
    </source>
</evidence>